<dbReference type="GO" id="GO:0030992">
    <property type="term" value="C:intraciliary transport particle B"/>
    <property type="evidence" value="ECO:0007669"/>
    <property type="project" value="InterPro"/>
</dbReference>
<feature type="non-terminal residue" evidence="1">
    <location>
        <position position="58"/>
    </location>
</feature>
<dbReference type="GO" id="GO:0035735">
    <property type="term" value="P:intraciliary transport involved in cilium assembly"/>
    <property type="evidence" value="ECO:0007669"/>
    <property type="project" value="TreeGrafter"/>
</dbReference>
<proteinExistence type="predicted"/>
<keyword evidence="1" id="KW-0969">Cilium</keyword>
<evidence type="ECO:0000313" key="1">
    <source>
        <dbReference type="EMBL" id="VFV21750.1"/>
    </source>
</evidence>
<evidence type="ECO:0000313" key="2">
    <source>
        <dbReference type="Proteomes" id="UP000386466"/>
    </source>
</evidence>
<dbReference type="PANTHER" id="PTHR31432:SF0">
    <property type="entry name" value="INTRAFLAGELLAR TRANSPORT PROTEIN 74 HOMOLOG"/>
    <property type="match status" value="1"/>
</dbReference>
<name>A0A485MLK5_LYNPA</name>
<dbReference type="AlphaFoldDB" id="A0A485MLK5"/>
<gene>
    <name evidence="1" type="ORF">LYPA_23C001083</name>
</gene>
<dbReference type="InterPro" id="IPR029602">
    <property type="entry name" value="IFT74"/>
</dbReference>
<dbReference type="PANTHER" id="PTHR31432">
    <property type="entry name" value="INTRAFLAGELLAR TRANSPORT PROTEIN 74 HOMOLOG"/>
    <property type="match status" value="1"/>
</dbReference>
<sequence length="58" mass="6959">VQRQLANYNKLIDKLSTNAEMEEVMNDYNMLKAQNELSTQHMDIIFTERQAKEKQTRR</sequence>
<keyword evidence="2" id="KW-1185">Reference proteome</keyword>
<dbReference type="GO" id="GO:0048487">
    <property type="term" value="F:beta-tubulin binding"/>
    <property type="evidence" value="ECO:0007669"/>
    <property type="project" value="InterPro"/>
</dbReference>
<dbReference type="EMBL" id="CAAGRJ010003842">
    <property type="protein sequence ID" value="VFV21750.1"/>
    <property type="molecule type" value="Genomic_DNA"/>
</dbReference>
<dbReference type="GO" id="GO:0005929">
    <property type="term" value="C:cilium"/>
    <property type="evidence" value="ECO:0007669"/>
    <property type="project" value="TreeGrafter"/>
</dbReference>
<keyword evidence="1" id="KW-0966">Cell projection</keyword>
<keyword evidence="1" id="KW-0282">Flagellum</keyword>
<dbReference type="Proteomes" id="UP000386466">
    <property type="component" value="Unassembled WGS sequence"/>
</dbReference>
<feature type="non-terminal residue" evidence="1">
    <location>
        <position position="1"/>
    </location>
</feature>
<accession>A0A485MLK5</accession>
<reference evidence="1 2" key="1">
    <citation type="submission" date="2019-01" db="EMBL/GenBank/DDBJ databases">
        <authorList>
            <person name="Alioto T."/>
            <person name="Alioto T."/>
        </authorList>
    </citation>
    <scope>NUCLEOTIDE SEQUENCE [LARGE SCALE GENOMIC DNA]</scope>
</reference>
<protein>
    <submittedName>
        <fullName evidence="1">Intraflagellar transport protein 74</fullName>
    </submittedName>
</protein>
<organism evidence="1 2">
    <name type="scientific">Lynx pardinus</name>
    <name type="common">Iberian lynx</name>
    <name type="synonym">Felis pardina</name>
    <dbReference type="NCBI Taxonomy" id="191816"/>
    <lineage>
        <taxon>Eukaryota</taxon>
        <taxon>Metazoa</taxon>
        <taxon>Chordata</taxon>
        <taxon>Craniata</taxon>
        <taxon>Vertebrata</taxon>
        <taxon>Euteleostomi</taxon>
        <taxon>Mammalia</taxon>
        <taxon>Eutheria</taxon>
        <taxon>Laurasiatheria</taxon>
        <taxon>Carnivora</taxon>
        <taxon>Feliformia</taxon>
        <taxon>Felidae</taxon>
        <taxon>Felinae</taxon>
        <taxon>Lynx</taxon>
    </lineage>
</organism>